<sequence length="196" mass="22633">MATPPSASHVHWPQAKDRLVIKKDLIFPDDEDFGYPSEEARPTLESIYRDERMELIAGRPGNGEGAGMVESTNRMLEYEKLRIIAVRAQQISMGSPLLIKKQEGIPFRCPVRIAEMEFDRRLLMYTLRRTLSNGRTEQAFIWDLSIPDRGPRTMVTFNRKPETLHERPKSGLRRFYKHAPMLDSGGRRSTAMEMLE</sequence>
<dbReference type="GO" id="GO:0003899">
    <property type="term" value="F:DNA-directed RNA polymerase activity"/>
    <property type="evidence" value="ECO:0007669"/>
    <property type="project" value="InterPro"/>
</dbReference>
<comment type="caution">
    <text evidence="3">The sequence shown here is derived from an EMBL/GenBank/DDBJ whole genome shotgun (WGS) entry which is preliminary data.</text>
</comment>
<dbReference type="InterPro" id="IPR036161">
    <property type="entry name" value="RPB6/omega-like_sf"/>
</dbReference>
<evidence type="ECO:0000256" key="1">
    <source>
        <dbReference type="ARBA" id="ARBA00022478"/>
    </source>
</evidence>
<evidence type="ECO:0000256" key="2">
    <source>
        <dbReference type="ARBA" id="ARBA00023163"/>
    </source>
</evidence>
<dbReference type="Proteomes" id="UP001438707">
    <property type="component" value="Unassembled WGS sequence"/>
</dbReference>
<organism evidence="3 4">
    <name type="scientific">Apatococcus lobatus</name>
    <dbReference type="NCBI Taxonomy" id="904363"/>
    <lineage>
        <taxon>Eukaryota</taxon>
        <taxon>Viridiplantae</taxon>
        <taxon>Chlorophyta</taxon>
        <taxon>core chlorophytes</taxon>
        <taxon>Trebouxiophyceae</taxon>
        <taxon>Chlorellales</taxon>
        <taxon>Chlorellaceae</taxon>
        <taxon>Apatococcus</taxon>
    </lineage>
</organism>
<reference evidence="3 4" key="1">
    <citation type="journal article" date="2024" name="Nat. Commun.">
        <title>Phylogenomics reveals the evolutionary origins of lichenization in chlorophyte algae.</title>
        <authorList>
            <person name="Puginier C."/>
            <person name="Libourel C."/>
            <person name="Otte J."/>
            <person name="Skaloud P."/>
            <person name="Haon M."/>
            <person name="Grisel S."/>
            <person name="Petersen M."/>
            <person name="Berrin J.G."/>
            <person name="Delaux P.M."/>
            <person name="Dal Grande F."/>
            <person name="Keller J."/>
        </authorList>
    </citation>
    <scope>NUCLEOTIDE SEQUENCE [LARGE SCALE GENOMIC DNA]</scope>
    <source>
        <strain evidence="3 4">SAG 2145</strain>
    </source>
</reference>
<dbReference type="AlphaFoldDB" id="A0AAW1QCM4"/>
<accession>A0AAW1QCM4</accession>
<keyword evidence="4" id="KW-1185">Reference proteome</keyword>
<protein>
    <submittedName>
        <fullName evidence="3">Uncharacterized protein</fullName>
    </submittedName>
</protein>
<gene>
    <name evidence="3" type="ORF">WJX74_008249</name>
</gene>
<keyword evidence="2" id="KW-0804">Transcription</keyword>
<dbReference type="SUPFAM" id="SSF63562">
    <property type="entry name" value="RPB6/omega subunit-like"/>
    <property type="match status" value="1"/>
</dbReference>
<dbReference type="GO" id="GO:0003677">
    <property type="term" value="F:DNA binding"/>
    <property type="evidence" value="ECO:0007669"/>
    <property type="project" value="InterPro"/>
</dbReference>
<dbReference type="GO" id="GO:0000428">
    <property type="term" value="C:DNA-directed RNA polymerase complex"/>
    <property type="evidence" value="ECO:0007669"/>
    <property type="project" value="UniProtKB-KW"/>
</dbReference>
<evidence type="ECO:0000313" key="4">
    <source>
        <dbReference type="Proteomes" id="UP001438707"/>
    </source>
</evidence>
<dbReference type="Gene3D" id="3.90.940.10">
    <property type="match status" value="1"/>
</dbReference>
<proteinExistence type="predicted"/>
<evidence type="ECO:0000313" key="3">
    <source>
        <dbReference type="EMBL" id="KAK9818474.1"/>
    </source>
</evidence>
<dbReference type="EMBL" id="JALJOS010000062">
    <property type="protein sequence ID" value="KAK9818474.1"/>
    <property type="molecule type" value="Genomic_DNA"/>
</dbReference>
<dbReference type="GO" id="GO:0006351">
    <property type="term" value="P:DNA-templated transcription"/>
    <property type="evidence" value="ECO:0007669"/>
    <property type="project" value="InterPro"/>
</dbReference>
<name>A0AAW1QCM4_9CHLO</name>
<keyword evidence="1" id="KW-0240">DNA-directed RNA polymerase</keyword>